<evidence type="ECO:0000313" key="1">
    <source>
        <dbReference type="EMBL" id="GAV00605.1"/>
    </source>
</evidence>
<organism evidence="1 2">
    <name type="scientific">Ramazzottius varieornatus</name>
    <name type="common">Water bear</name>
    <name type="synonym">Tardigrade</name>
    <dbReference type="NCBI Taxonomy" id="947166"/>
    <lineage>
        <taxon>Eukaryota</taxon>
        <taxon>Metazoa</taxon>
        <taxon>Ecdysozoa</taxon>
        <taxon>Tardigrada</taxon>
        <taxon>Eutardigrada</taxon>
        <taxon>Parachela</taxon>
        <taxon>Hypsibioidea</taxon>
        <taxon>Ramazzottiidae</taxon>
        <taxon>Ramazzottius</taxon>
    </lineage>
</organism>
<name>A0A1D1VG39_RAMVA</name>
<dbReference type="AlphaFoldDB" id="A0A1D1VG39"/>
<proteinExistence type="predicted"/>
<dbReference type="Proteomes" id="UP000186922">
    <property type="component" value="Unassembled WGS sequence"/>
</dbReference>
<comment type="caution">
    <text evidence="1">The sequence shown here is derived from an EMBL/GenBank/DDBJ whole genome shotgun (WGS) entry which is preliminary data.</text>
</comment>
<dbReference type="EMBL" id="BDGG01000006">
    <property type="protein sequence ID" value="GAV00605.1"/>
    <property type="molecule type" value="Genomic_DNA"/>
</dbReference>
<sequence length="46" mass="5151">MEGQYGPPRGKVMETVGPRALSHCAAHDQNNCYCIWLIYSALNIKN</sequence>
<evidence type="ECO:0000313" key="2">
    <source>
        <dbReference type="Proteomes" id="UP000186922"/>
    </source>
</evidence>
<keyword evidence="2" id="KW-1185">Reference proteome</keyword>
<gene>
    <name evidence="1" type="primary">RvY_11431-1</name>
    <name evidence="1" type="synonym">RvY_11431.1</name>
    <name evidence="1" type="ORF">RvY_11431</name>
</gene>
<reference evidence="1 2" key="1">
    <citation type="journal article" date="2016" name="Nat. Commun.">
        <title>Extremotolerant tardigrade genome and improved radiotolerance of human cultured cells by tardigrade-unique protein.</title>
        <authorList>
            <person name="Hashimoto T."/>
            <person name="Horikawa D.D."/>
            <person name="Saito Y."/>
            <person name="Kuwahara H."/>
            <person name="Kozuka-Hata H."/>
            <person name="Shin-I T."/>
            <person name="Minakuchi Y."/>
            <person name="Ohishi K."/>
            <person name="Motoyama A."/>
            <person name="Aizu T."/>
            <person name="Enomoto A."/>
            <person name="Kondo K."/>
            <person name="Tanaka S."/>
            <person name="Hara Y."/>
            <person name="Koshikawa S."/>
            <person name="Sagara H."/>
            <person name="Miura T."/>
            <person name="Yokobori S."/>
            <person name="Miyagawa K."/>
            <person name="Suzuki Y."/>
            <person name="Kubo T."/>
            <person name="Oyama M."/>
            <person name="Kohara Y."/>
            <person name="Fujiyama A."/>
            <person name="Arakawa K."/>
            <person name="Katayama T."/>
            <person name="Toyoda A."/>
            <person name="Kunieda T."/>
        </authorList>
    </citation>
    <scope>NUCLEOTIDE SEQUENCE [LARGE SCALE GENOMIC DNA]</scope>
    <source>
        <strain evidence="1 2">YOKOZUNA-1</strain>
    </source>
</reference>
<accession>A0A1D1VG39</accession>
<protein>
    <submittedName>
        <fullName evidence="1">Uncharacterized protein</fullName>
    </submittedName>
</protein>